<evidence type="ECO:0000313" key="5">
    <source>
        <dbReference type="Proteomes" id="UP000007800"/>
    </source>
</evidence>
<dbReference type="PANTHER" id="PTHR12241:SF118">
    <property type="entry name" value="TUBULIN POLYGLUTAMYLASE TTLL2-RELATED"/>
    <property type="match status" value="1"/>
</dbReference>
<keyword evidence="3" id="KW-0067">ATP-binding</keyword>
<reference evidence="4 5" key="1">
    <citation type="submission" date="2008-07" db="EMBL/GenBank/DDBJ databases">
        <authorList>
            <person name="El-Sayed N."/>
            <person name="Caler E."/>
            <person name="Inman J."/>
            <person name="Amedeo P."/>
            <person name="Hass B."/>
            <person name="Wortman J."/>
        </authorList>
    </citation>
    <scope>NUCLEOTIDE SEQUENCE [LARGE SCALE GENOMIC DNA]</scope>
    <source>
        <strain evidence="5">ATCC 50983 / TXsc</strain>
    </source>
</reference>
<organism evidence="5">
    <name type="scientific">Perkinsus marinus (strain ATCC 50983 / TXsc)</name>
    <dbReference type="NCBI Taxonomy" id="423536"/>
    <lineage>
        <taxon>Eukaryota</taxon>
        <taxon>Sar</taxon>
        <taxon>Alveolata</taxon>
        <taxon>Perkinsozoa</taxon>
        <taxon>Perkinsea</taxon>
        <taxon>Perkinsida</taxon>
        <taxon>Perkinsidae</taxon>
        <taxon>Perkinsus</taxon>
    </lineage>
</organism>
<dbReference type="EMBL" id="GG680505">
    <property type="protein sequence ID" value="EER06592.1"/>
    <property type="molecule type" value="Genomic_DNA"/>
</dbReference>
<dbReference type="GeneID" id="9055925"/>
<keyword evidence="2" id="KW-0547">Nucleotide-binding</keyword>
<dbReference type="InParanoid" id="C5L9J9"/>
<proteinExistence type="predicted"/>
<dbReference type="PANTHER" id="PTHR12241">
    <property type="entry name" value="TUBULIN POLYGLUTAMYLASE"/>
    <property type="match status" value="1"/>
</dbReference>
<evidence type="ECO:0000256" key="1">
    <source>
        <dbReference type="ARBA" id="ARBA00022598"/>
    </source>
</evidence>
<evidence type="ECO:0000256" key="2">
    <source>
        <dbReference type="ARBA" id="ARBA00022741"/>
    </source>
</evidence>
<dbReference type="Proteomes" id="UP000007800">
    <property type="component" value="Unassembled WGS sequence"/>
</dbReference>
<dbReference type="OrthoDB" id="429138at2759"/>
<dbReference type="Pfam" id="PF03133">
    <property type="entry name" value="TTL"/>
    <property type="match status" value="1"/>
</dbReference>
<dbReference type="SUPFAM" id="SSF56059">
    <property type="entry name" value="Glutathione synthetase ATP-binding domain-like"/>
    <property type="match status" value="1"/>
</dbReference>
<dbReference type="InterPro" id="IPR004344">
    <property type="entry name" value="TTL/TTLL_fam"/>
</dbReference>
<gene>
    <name evidence="4" type="ORF">Pmar_PMAR022646</name>
</gene>
<dbReference type="Gene3D" id="3.30.470.20">
    <property type="entry name" value="ATP-grasp fold, B domain"/>
    <property type="match status" value="1"/>
</dbReference>
<protein>
    <submittedName>
        <fullName evidence="4">Tubulin--tyrosine ligase, putative</fullName>
    </submittedName>
</protein>
<keyword evidence="5" id="KW-1185">Reference proteome</keyword>
<evidence type="ECO:0000313" key="4">
    <source>
        <dbReference type="EMBL" id="EER06592.1"/>
    </source>
</evidence>
<dbReference type="GO" id="GO:0005524">
    <property type="term" value="F:ATP binding"/>
    <property type="evidence" value="ECO:0007669"/>
    <property type="project" value="UniProtKB-KW"/>
</dbReference>
<dbReference type="GO" id="GO:0000226">
    <property type="term" value="P:microtubule cytoskeleton organization"/>
    <property type="evidence" value="ECO:0007669"/>
    <property type="project" value="TreeGrafter"/>
</dbReference>
<dbReference type="OMA" id="KPIWICK"/>
<evidence type="ECO:0000256" key="3">
    <source>
        <dbReference type="ARBA" id="ARBA00022840"/>
    </source>
</evidence>
<dbReference type="PROSITE" id="PS51221">
    <property type="entry name" value="TTL"/>
    <property type="match status" value="1"/>
</dbReference>
<dbReference type="GO" id="GO:0015631">
    <property type="term" value="F:tubulin binding"/>
    <property type="evidence" value="ECO:0007669"/>
    <property type="project" value="TreeGrafter"/>
</dbReference>
<dbReference type="RefSeq" id="XP_002774776.1">
    <property type="nucleotide sequence ID" value="XM_002774730.1"/>
</dbReference>
<dbReference type="GO" id="GO:0036064">
    <property type="term" value="C:ciliary basal body"/>
    <property type="evidence" value="ECO:0007669"/>
    <property type="project" value="TreeGrafter"/>
</dbReference>
<dbReference type="GO" id="GO:0070740">
    <property type="term" value="F:tubulin-glutamic acid ligase activity"/>
    <property type="evidence" value="ECO:0007669"/>
    <property type="project" value="TreeGrafter"/>
</dbReference>
<keyword evidence="1 4" id="KW-0436">Ligase</keyword>
<name>C5L9J9_PERM5</name>
<dbReference type="AlphaFoldDB" id="C5L9J9"/>
<accession>C5L9J9</accession>
<sequence>MTYGFEELRFRMGDGMGLPFLVASVFNRRGMVEVNPEPSRIENSSGRMQRGAHREEDLIPADWHLYWKSGRFKPSEYTTVESHQKMNHFPRSGCITRKDTLGRLMRRMMITYGEQVYGFVPETYILPNEYVKFVGAYSEQDENSRGVWICKPADSCRGKNIFLLRNLEELRYDSQFIIQRYIERPLLIGGFKCDFRVYVLVVSVHPLKVYIYCDGLVRFGTSRYDLATLSDKFSHLTNSSINKLSPTLATDKYEIGPGCKWEFKQLEAHFRCNKVDDKFMWSKIINLVNATLIPTVPCNSGRQNYFELFGFDVVVDETMRPWLIEVGNEYTTASSKRFDKLLRTLVSHLGRIDRRIQKRIRDLKTDDRDNLTPYDFIA</sequence>